<comment type="caution">
    <text evidence="1">The sequence shown here is derived from an EMBL/GenBank/DDBJ whole genome shotgun (WGS) entry which is preliminary data.</text>
</comment>
<dbReference type="EMBL" id="SMAL01000001">
    <property type="protein sequence ID" value="TCT17035.1"/>
    <property type="molecule type" value="Genomic_DNA"/>
</dbReference>
<protein>
    <submittedName>
        <fullName evidence="1">Uncharacterized protein</fullName>
    </submittedName>
</protein>
<keyword evidence="2" id="KW-1185">Reference proteome</keyword>
<evidence type="ECO:0000313" key="1">
    <source>
        <dbReference type="EMBL" id="TCT17035.1"/>
    </source>
</evidence>
<proteinExistence type="predicted"/>
<organism evidence="1 2">
    <name type="scientific">Natranaerovirga pectinivora</name>
    <dbReference type="NCBI Taxonomy" id="682400"/>
    <lineage>
        <taxon>Bacteria</taxon>
        <taxon>Bacillati</taxon>
        <taxon>Bacillota</taxon>
        <taxon>Clostridia</taxon>
        <taxon>Lachnospirales</taxon>
        <taxon>Natranaerovirgaceae</taxon>
        <taxon>Natranaerovirga</taxon>
    </lineage>
</organism>
<dbReference type="AlphaFoldDB" id="A0A4R3MP25"/>
<sequence>MLEESELPKENNDIKEGNVIVTYKFNNPDAANGWLLEKNQKVTLAYSPFTSTPNQDSTIPNNLFNYKYIQAKIYEIIDEQLISIEEHTFNKRNSLYISFEVTEEDGKFIIASKDKGRLDIYWD</sequence>
<gene>
    <name evidence="1" type="ORF">EDC18_101331</name>
</gene>
<reference evidence="1 2" key="1">
    <citation type="submission" date="2019-03" db="EMBL/GenBank/DDBJ databases">
        <title>Genomic Encyclopedia of Type Strains, Phase IV (KMG-IV): sequencing the most valuable type-strain genomes for metagenomic binning, comparative biology and taxonomic classification.</title>
        <authorList>
            <person name="Goeker M."/>
        </authorList>
    </citation>
    <scope>NUCLEOTIDE SEQUENCE [LARGE SCALE GENOMIC DNA]</scope>
    <source>
        <strain evidence="1 2">DSM 24629</strain>
    </source>
</reference>
<evidence type="ECO:0000313" key="2">
    <source>
        <dbReference type="Proteomes" id="UP000294902"/>
    </source>
</evidence>
<name>A0A4R3MP25_9FIRM</name>
<accession>A0A4R3MP25</accession>
<dbReference type="Proteomes" id="UP000294902">
    <property type="component" value="Unassembled WGS sequence"/>
</dbReference>